<feature type="transmembrane region" description="Helical" evidence="6">
    <location>
        <begin position="217"/>
        <end position="234"/>
    </location>
</feature>
<dbReference type="Pfam" id="PF07690">
    <property type="entry name" value="MFS_1"/>
    <property type="match status" value="1"/>
</dbReference>
<evidence type="ECO:0000313" key="9">
    <source>
        <dbReference type="Proteomes" id="UP001215598"/>
    </source>
</evidence>
<keyword evidence="3 6" id="KW-1133">Transmembrane helix</keyword>
<dbReference type="PANTHER" id="PTHR23502:SF134">
    <property type="entry name" value="MAJOR FACILITATOR SUPERFAMILY (MFS) PROFILE DOMAIN-CONTAINING PROTEIN-RELATED"/>
    <property type="match status" value="1"/>
</dbReference>
<sequence length="501" mass="55410">MLFAPPTPSGQSTQPTSERTESSSLKHAEKGEVLDVIYVEFEPGDIHNPANWTPQRKWMVTFVACYFAALTGATGSAYAMGFPSMMRELGCSQEQAALGISMFCLGFALVPLLTSAFSEEFGRRPLYIVCTIGFTAMYIVQAKATNIQTVIAARFLSGAFGSTGSTMVGGTVADIWEPARRGLPMSIYSLCAIAATGIGPVVAGWVELSLGWRWIEWFHAIAAGVCIVLTYTICKETRTGIMLTRKAKKLRAETGDPRYRAKAEDERGSMRRLLWVSSTRPIILLLTEPTGMSFSLWIGFAWGILYSMFESILPIFKNLYGFNQGQAGLTFIGMTVGAILGFTTNFYQESLYRKHFASRGPEARLYAPCAAAIMFPTGMFIYAWCSQADIHWIVPIIGITLFMWASFIMYLAVFTYLADCYGTYASSALAGQSLMRNLMGTAFPLFTQPMYTRLGYHWASSLFGFIAVAMIPIPYVLMFFGPKLRARSRFARTVVHQPSSL</sequence>
<dbReference type="FunFam" id="1.20.1250.20:FF:000082">
    <property type="entry name" value="MFS multidrug transporter, putative"/>
    <property type="match status" value="1"/>
</dbReference>
<dbReference type="GO" id="GO:0022857">
    <property type="term" value="F:transmembrane transporter activity"/>
    <property type="evidence" value="ECO:0007669"/>
    <property type="project" value="InterPro"/>
</dbReference>
<dbReference type="Proteomes" id="UP001215598">
    <property type="component" value="Unassembled WGS sequence"/>
</dbReference>
<feature type="transmembrane region" description="Helical" evidence="6">
    <location>
        <begin position="150"/>
        <end position="173"/>
    </location>
</feature>
<accession>A0AAD7JX98</accession>
<name>A0AAD7JX98_9AGAR</name>
<reference evidence="8" key="1">
    <citation type="submission" date="2023-03" db="EMBL/GenBank/DDBJ databases">
        <title>Massive genome expansion in bonnet fungi (Mycena s.s.) driven by repeated elements and novel gene families across ecological guilds.</title>
        <authorList>
            <consortium name="Lawrence Berkeley National Laboratory"/>
            <person name="Harder C.B."/>
            <person name="Miyauchi S."/>
            <person name="Viragh M."/>
            <person name="Kuo A."/>
            <person name="Thoen E."/>
            <person name="Andreopoulos B."/>
            <person name="Lu D."/>
            <person name="Skrede I."/>
            <person name="Drula E."/>
            <person name="Henrissat B."/>
            <person name="Morin E."/>
            <person name="Kohler A."/>
            <person name="Barry K."/>
            <person name="LaButti K."/>
            <person name="Morin E."/>
            <person name="Salamov A."/>
            <person name="Lipzen A."/>
            <person name="Mereny Z."/>
            <person name="Hegedus B."/>
            <person name="Baldrian P."/>
            <person name="Stursova M."/>
            <person name="Weitz H."/>
            <person name="Taylor A."/>
            <person name="Grigoriev I.V."/>
            <person name="Nagy L.G."/>
            <person name="Martin F."/>
            <person name="Kauserud H."/>
        </authorList>
    </citation>
    <scope>NUCLEOTIDE SEQUENCE</scope>
    <source>
        <strain evidence="8">CBHHK182m</strain>
    </source>
</reference>
<dbReference type="InterPro" id="IPR020846">
    <property type="entry name" value="MFS_dom"/>
</dbReference>
<feature type="transmembrane region" description="Helical" evidence="6">
    <location>
        <begin position="126"/>
        <end position="144"/>
    </location>
</feature>
<feature type="transmembrane region" description="Helical" evidence="6">
    <location>
        <begin position="458"/>
        <end position="480"/>
    </location>
</feature>
<dbReference type="EMBL" id="JARKIB010000012">
    <property type="protein sequence ID" value="KAJ7773804.1"/>
    <property type="molecule type" value="Genomic_DNA"/>
</dbReference>
<dbReference type="InterPro" id="IPR005829">
    <property type="entry name" value="Sugar_transporter_CS"/>
</dbReference>
<dbReference type="SUPFAM" id="SSF103473">
    <property type="entry name" value="MFS general substrate transporter"/>
    <property type="match status" value="1"/>
</dbReference>
<proteinExistence type="predicted"/>
<dbReference type="GO" id="GO:0042908">
    <property type="term" value="P:xenobiotic transport"/>
    <property type="evidence" value="ECO:0007669"/>
    <property type="project" value="UniProtKB-ARBA"/>
</dbReference>
<feature type="transmembrane region" description="Helical" evidence="6">
    <location>
        <begin position="282"/>
        <end position="305"/>
    </location>
</feature>
<evidence type="ECO:0000259" key="7">
    <source>
        <dbReference type="PROSITE" id="PS50850"/>
    </source>
</evidence>
<organism evidence="8 9">
    <name type="scientific">Mycena metata</name>
    <dbReference type="NCBI Taxonomy" id="1033252"/>
    <lineage>
        <taxon>Eukaryota</taxon>
        <taxon>Fungi</taxon>
        <taxon>Dikarya</taxon>
        <taxon>Basidiomycota</taxon>
        <taxon>Agaricomycotina</taxon>
        <taxon>Agaricomycetes</taxon>
        <taxon>Agaricomycetidae</taxon>
        <taxon>Agaricales</taxon>
        <taxon>Marasmiineae</taxon>
        <taxon>Mycenaceae</taxon>
        <taxon>Mycena</taxon>
    </lineage>
</organism>
<dbReference type="GO" id="GO:0005886">
    <property type="term" value="C:plasma membrane"/>
    <property type="evidence" value="ECO:0007669"/>
    <property type="project" value="TreeGrafter"/>
</dbReference>
<keyword evidence="9" id="KW-1185">Reference proteome</keyword>
<dbReference type="Gene3D" id="1.20.1250.20">
    <property type="entry name" value="MFS general substrate transporter like domains"/>
    <property type="match status" value="1"/>
</dbReference>
<evidence type="ECO:0000256" key="1">
    <source>
        <dbReference type="ARBA" id="ARBA00004141"/>
    </source>
</evidence>
<feature type="transmembrane region" description="Helical" evidence="6">
    <location>
        <begin position="325"/>
        <end position="344"/>
    </location>
</feature>
<protein>
    <submittedName>
        <fullName evidence="8">MFS general substrate transporter</fullName>
    </submittedName>
</protein>
<dbReference type="AlphaFoldDB" id="A0AAD7JX98"/>
<dbReference type="InterPro" id="IPR036259">
    <property type="entry name" value="MFS_trans_sf"/>
</dbReference>
<feature type="domain" description="Major facilitator superfamily (MFS) profile" evidence="7">
    <location>
        <begin position="60"/>
        <end position="485"/>
    </location>
</feature>
<feature type="transmembrane region" description="Helical" evidence="6">
    <location>
        <begin position="365"/>
        <end position="384"/>
    </location>
</feature>
<dbReference type="PANTHER" id="PTHR23502">
    <property type="entry name" value="MAJOR FACILITATOR SUPERFAMILY"/>
    <property type="match status" value="1"/>
</dbReference>
<comment type="subcellular location">
    <subcellularLocation>
        <location evidence="1">Membrane</location>
        <topology evidence="1">Multi-pass membrane protein</topology>
    </subcellularLocation>
</comment>
<feature type="region of interest" description="Disordered" evidence="5">
    <location>
        <begin position="1"/>
        <end position="25"/>
    </location>
</feature>
<keyword evidence="4 6" id="KW-0472">Membrane</keyword>
<evidence type="ECO:0000256" key="6">
    <source>
        <dbReference type="SAM" id="Phobius"/>
    </source>
</evidence>
<gene>
    <name evidence="8" type="ORF">B0H16DRAFT_1510024</name>
</gene>
<dbReference type="PROSITE" id="PS00216">
    <property type="entry name" value="SUGAR_TRANSPORT_1"/>
    <property type="match status" value="1"/>
</dbReference>
<dbReference type="CDD" id="cd17323">
    <property type="entry name" value="MFS_Tpo1_MDR_like"/>
    <property type="match status" value="1"/>
</dbReference>
<feature type="transmembrane region" description="Helical" evidence="6">
    <location>
        <begin position="58"/>
        <end position="81"/>
    </location>
</feature>
<dbReference type="InterPro" id="IPR011701">
    <property type="entry name" value="MFS"/>
</dbReference>
<evidence type="ECO:0000256" key="3">
    <source>
        <dbReference type="ARBA" id="ARBA00022989"/>
    </source>
</evidence>
<dbReference type="PROSITE" id="PS50850">
    <property type="entry name" value="MFS"/>
    <property type="match status" value="1"/>
</dbReference>
<feature type="transmembrane region" description="Helical" evidence="6">
    <location>
        <begin position="96"/>
        <end position="114"/>
    </location>
</feature>
<dbReference type="GO" id="GO:0140115">
    <property type="term" value="P:export across plasma membrane"/>
    <property type="evidence" value="ECO:0007669"/>
    <property type="project" value="UniProtKB-ARBA"/>
</dbReference>
<evidence type="ECO:0000313" key="8">
    <source>
        <dbReference type="EMBL" id="KAJ7773804.1"/>
    </source>
</evidence>
<feature type="transmembrane region" description="Helical" evidence="6">
    <location>
        <begin position="390"/>
        <end position="417"/>
    </location>
</feature>
<evidence type="ECO:0000256" key="5">
    <source>
        <dbReference type="SAM" id="MobiDB-lite"/>
    </source>
</evidence>
<keyword evidence="2 6" id="KW-0812">Transmembrane</keyword>
<evidence type="ECO:0000256" key="2">
    <source>
        <dbReference type="ARBA" id="ARBA00022692"/>
    </source>
</evidence>
<feature type="transmembrane region" description="Helical" evidence="6">
    <location>
        <begin position="185"/>
        <end position="205"/>
    </location>
</feature>
<comment type="caution">
    <text evidence="8">The sequence shown here is derived from an EMBL/GenBank/DDBJ whole genome shotgun (WGS) entry which is preliminary data.</text>
</comment>
<evidence type="ECO:0000256" key="4">
    <source>
        <dbReference type="ARBA" id="ARBA00023136"/>
    </source>
</evidence>